<accession>A0ABR5SGT5</accession>
<gene>
    <name evidence="1" type="ORF">ASN18_1617</name>
</gene>
<evidence type="ECO:0000313" key="2">
    <source>
        <dbReference type="Proteomes" id="UP000060487"/>
    </source>
</evidence>
<evidence type="ECO:0000313" key="1">
    <source>
        <dbReference type="EMBL" id="KWT85907.1"/>
    </source>
</evidence>
<evidence type="ECO:0008006" key="3">
    <source>
        <dbReference type="Google" id="ProtNLM"/>
    </source>
</evidence>
<keyword evidence="2" id="KW-1185">Reference proteome</keyword>
<organism evidence="1 2">
    <name type="scientific">Candidatus Magnetominusculus xianensis</name>
    <dbReference type="NCBI Taxonomy" id="1748249"/>
    <lineage>
        <taxon>Bacteria</taxon>
        <taxon>Pseudomonadati</taxon>
        <taxon>Nitrospirota</taxon>
        <taxon>Nitrospiria</taxon>
        <taxon>Nitrospirales</taxon>
        <taxon>Nitrospiraceae</taxon>
        <taxon>Candidatus Magnetominusculus</taxon>
    </lineage>
</organism>
<name>A0ABR5SGT5_9BACT</name>
<sequence length="291" mass="32782">MRQDGWQSRLRKLAVPLSKIQTEILCLLASHRDPESYVAGSTPLNKYAPRYSEDIDIFHDREERVAQAAGEDSSVLQVNGYSLQWLRREPTIYTVLASNETGTTKLEWVVDSDFRFFPTVQDEAFGYVLHPVDLAMNKVLAAAGRREPRDVVDLITIHDRILPIGSVVLAAVEKSPGFTPEGLINEIHRLAIYTEADFRRVASEPPVNVAATMTRLRQVLNEADAFVAKIPTDKIGLLFLKDGKVVQPDPDHLGDYQTHTGQRRGQWPSSPEIATAMLEKYWCLMSRVMPQ</sequence>
<comment type="caution">
    <text evidence="1">The sequence shown here is derived from an EMBL/GenBank/DDBJ whole genome shotgun (WGS) entry which is preliminary data.</text>
</comment>
<reference evidence="1 2" key="1">
    <citation type="submission" date="2015-11" db="EMBL/GenBank/DDBJ databases">
        <authorList>
            <person name="Lin W."/>
        </authorList>
    </citation>
    <scope>NUCLEOTIDE SEQUENCE [LARGE SCALE GENOMIC DNA]</scope>
    <source>
        <strain evidence="1 2">HCH-1</strain>
    </source>
</reference>
<dbReference type="Proteomes" id="UP000060487">
    <property type="component" value="Unassembled WGS sequence"/>
</dbReference>
<protein>
    <recommendedName>
        <fullName evidence="3">Nucleotidyltransferase</fullName>
    </recommendedName>
</protein>
<dbReference type="EMBL" id="LNQR01000058">
    <property type="protein sequence ID" value="KWT85907.1"/>
    <property type="molecule type" value="Genomic_DNA"/>
</dbReference>
<proteinExistence type="predicted"/>